<sequence length="298" mass="34427">MTHITPAVYGLWAIMSVLLSAFCGYHLWHYDRFRCLRWDNPRSGVFKRFMTYTYILSLPTLATFAIGNAVIKYQEGFIYFPGHGIIPKPYQLWAKHHIRSIFPLMMILSFAWALEMITHLEELCFWLFLTNIRSAQQDWFRSKFFYIWMIGSVCAITYMPVITALGRDDPLKCEAWTFLAGSLGSLTLTILFIPVLFIFPNFLRNLETQGVDQATVVRLTGFQELNRARVVFRLMFTSTFLILGVDGVRPHHHVNESMFWTDFLAMVGSFGCCISSALTLVVRPQSSWVAILFHCLSL</sequence>
<organism evidence="1 2">
    <name type="scientific">Thelephora ganbajun</name>
    <name type="common">Ganba fungus</name>
    <dbReference type="NCBI Taxonomy" id="370292"/>
    <lineage>
        <taxon>Eukaryota</taxon>
        <taxon>Fungi</taxon>
        <taxon>Dikarya</taxon>
        <taxon>Basidiomycota</taxon>
        <taxon>Agaricomycotina</taxon>
        <taxon>Agaricomycetes</taxon>
        <taxon>Thelephorales</taxon>
        <taxon>Thelephoraceae</taxon>
        <taxon>Thelephora</taxon>
    </lineage>
</organism>
<reference evidence="1" key="2">
    <citation type="journal article" date="2020" name="Nat. Commun.">
        <title>Large-scale genome sequencing of mycorrhizal fungi provides insights into the early evolution of symbiotic traits.</title>
        <authorList>
            <person name="Miyauchi S."/>
            <person name="Kiss E."/>
            <person name="Kuo A."/>
            <person name="Drula E."/>
            <person name="Kohler A."/>
            <person name="Sanchez-Garcia M."/>
            <person name="Morin E."/>
            <person name="Andreopoulos B."/>
            <person name="Barry K.W."/>
            <person name="Bonito G."/>
            <person name="Buee M."/>
            <person name="Carver A."/>
            <person name="Chen C."/>
            <person name="Cichocki N."/>
            <person name="Clum A."/>
            <person name="Culley D."/>
            <person name="Crous P.W."/>
            <person name="Fauchery L."/>
            <person name="Girlanda M."/>
            <person name="Hayes R.D."/>
            <person name="Keri Z."/>
            <person name="LaButti K."/>
            <person name="Lipzen A."/>
            <person name="Lombard V."/>
            <person name="Magnuson J."/>
            <person name="Maillard F."/>
            <person name="Murat C."/>
            <person name="Nolan M."/>
            <person name="Ohm R.A."/>
            <person name="Pangilinan J."/>
            <person name="Pereira M.F."/>
            <person name="Perotto S."/>
            <person name="Peter M."/>
            <person name="Pfister S."/>
            <person name="Riley R."/>
            <person name="Sitrit Y."/>
            <person name="Stielow J.B."/>
            <person name="Szollosi G."/>
            <person name="Zifcakova L."/>
            <person name="Stursova M."/>
            <person name="Spatafora J.W."/>
            <person name="Tedersoo L."/>
            <person name="Vaario L.M."/>
            <person name="Yamada A."/>
            <person name="Yan M."/>
            <person name="Wang P."/>
            <person name="Xu J."/>
            <person name="Bruns T."/>
            <person name="Baldrian P."/>
            <person name="Vilgalys R."/>
            <person name="Dunand C."/>
            <person name="Henrissat B."/>
            <person name="Grigoriev I.V."/>
            <person name="Hibbett D."/>
            <person name="Nagy L.G."/>
            <person name="Martin F.M."/>
        </authorList>
    </citation>
    <scope>NUCLEOTIDE SEQUENCE</scope>
    <source>
        <strain evidence="1">P2</strain>
    </source>
</reference>
<comment type="caution">
    <text evidence="1">The sequence shown here is derived from an EMBL/GenBank/DDBJ whole genome shotgun (WGS) entry which is preliminary data.</text>
</comment>
<dbReference type="EMBL" id="MU118075">
    <property type="protein sequence ID" value="KAF9645885.1"/>
    <property type="molecule type" value="Genomic_DNA"/>
</dbReference>
<dbReference type="Proteomes" id="UP000886501">
    <property type="component" value="Unassembled WGS sequence"/>
</dbReference>
<accession>A0ACB6Z909</accession>
<evidence type="ECO:0000313" key="2">
    <source>
        <dbReference type="Proteomes" id="UP000886501"/>
    </source>
</evidence>
<evidence type="ECO:0000313" key="1">
    <source>
        <dbReference type="EMBL" id="KAF9645885.1"/>
    </source>
</evidence>
<name>A0ACB6Z909_THEGA</name>
<keyword evidence="2" id="KW-1185">Reference proteome</keyword>
<proteinExistence type="predicted"/>
<reference evidence="1" key="1">
    <citation type="submission" date="2019-10" db="EMBL/GenBank/DDBJ databases">
        <authorList>
            <consortium name="DOE Joint Genome Institute"/>
            <person name="Kuo A."/>
            <person name="Miyauchi S."/>
            <person name="Kiss E."/>
            <person name="Drula E."/>
            <person name="Kohler A."/>
            <person name="Sanchez-Garcia M."/>
            <person name="Andreopoulos B."/>
            <person name="Barry K.W."/>
            <person name="Bonito G."/>
            <person name="Buee M."/>
            <person name="Carver A."/>
            <person name="Chen C."/>
            <person name="Cichocki N."/>
            <person name="Clum A."/>
            <person name="Culley D."/>
            <person name="Crous P.W."/>
            <person name="Fauchery L."/>
            <person name="Girlanda M."/>
            <person name="Hayes R."/>
            <person name="Keri Z."/>
            <person name="Labutti K."/>
            <person name="Lipzen A."/>
            <person name="Lombard V."/>
            <person name="Magnuson J."/>
            <person name="Maillard F."/>
            <person name="Morin E."/>
            <person name="Murat C."/>
            <person name="Nolan M."/>
            <person name="Ohm R."/>
            <person name="Pangilinan J."/>
            <person name="Pereira M."/>
            <person name="Perotto S."/>
            <person name="Peter M."/>
            <person name="Riley R."/>
            <person name="Sitrit Y."/>
            <person name="Stielow B."/>
            <person name="Szollosi G."/>
            <person name="Zifcakova L."/>
            <person name="Stursova M."/>
            <person name="Spatafora J.W."/>
            <person name="Tedersoo L."/>
            <person name="Vaario L.-M."/>
            <person name="Yamada A."/>
            <person name="Yan M."/>
            <person name="Wang P."/>
            <person name="Xu J."/>
            <person name="Bruns T."/>
            <person name="Baldrian P."/>
            <person name="Vilgalys R."/>
            <person name="Henrissat B."/>
            <person name="Grigoriev I.V."/>
            <person name="Hibbett D."/>
            <person name="Nagy L.G."/>
            <person name="Martin F.M."/>
        </authorList>
    </citation>
    <scope>NUCLEOTIDE SEQUENCE</scope>
    <source>
        <strain evidence="1">P2</strain>
    </source>
</reference>
<gene>
    <name evidence="1" type="ORF">BDM02DRAFT_3100759</name>
</gene>
<protein>
    <submittedName>
        <fullName evidence="1">Uncharacterized protein</fullName>
    </submittedName>
</protein>